<dbReference type="GO" id="GO:0010496">
    <property type="term" value="P:intercellular transport"/>
    <property type="evidence" value="ECO:0000318"/>
    <property type="project" value="GO_Central"/>
</dbReference>
<organism evidence="5 6">
    <name type="scientific">Spinacia oleracea</name>
    <name type="common">Spinach</name>
    <dbReference type="NCBI Taxonomy" id="3562"/>
    <lineage>
        <taxon>Eukaryota</taxon>
        <taxon>Viridiplantae</taxon>
        <taxon>Streptophyta</taxon>
        <taxon>Embryophyta</taxon>
        <taxon>Tracheophyta</taxon>
        <taxon>Spermatophyta</taxon>
        <taxon>Magnoliopsida</taxon>
        <taxon>eudicotyledons</taxon>
        <taxon>Gunneridae</taxon>
        <taxon>Pentapetalae</taxon>
        <taxon>Caryophyllales</taxon>
        <taxon>Chenopodiaceae</taxon>
        <taxon>Chenopodioideae</taxon>
        <taxon>Anserineae</taxon>
        <taxon>Spinacia</taxon>
    </lineage>
</organism>
<dbReference type="PANTHER" id="PTHR20938">
    <property type="entry name" value="INTEGRATOR COMPLEX SUBUNIT 4"/>
    <property type="match status" value="1"/>
</dbReference>
<dbReference type="GO" id="GO:0005768">
    <property type="term" value="C:endosome"/>
    <property type="evidence" value="ECO:0000318"/>
    <property type="project" value="GO_Central"/>
</dbReference>
<feature type="domain" description="Integrator complex subunit 4/Protein SIEL C-terminal Ig-like" evidence="4">
    <location>
        <begin position="796"/>
        <end position="909"/>
    </location>
</feature>
<dbReference type="PANTHER" id="PTHR20938:SF0">
    <property type="entry name" value="INTEGRATOR COMPLEX SUBUNIT 4"/>
    <property type="match status" value="1"/>
</dbReference>
<evidence type="ECO:0000259" key="4">
    <source>
        <dbReference type="Pfam" id="PF25458"/>
    </source>
</evidence>
<dbReference type="Proteomes" id="UP000813463">
    <property type="component" value="Chromosome 6"/>
</dbReference>
<evidence type="ECO:0000256" key="3">
    <source>
        <dbReference type="SAM" id="MobiDB-lite"/>
    </source>
</evidence>
<reference evidence="5" key="1">
    <citation type="journal article" date="2021" name="Nat. Commun.">
        <title>Genomic analyses provide insights into spinach domestication and the genetic basis of agronomic traits.</title>
        <authorList>
            <person name="Cai X."/>
            <person name="Sun X."/>
            <person name="Xu C."/>
            <person name="Sun H."/>
            <person name="Wang X."/>
            <person name="Ge C."/>
            <person name="Zhang Z."/>
            <person name="Wang Q."/>
            <person name="Fei Z."/>
            <person name="Jiao C."/>
            <person name="Wang Q."/>
        </authorList>
    </citation>
    <scope>NUCLEOTIDE SEQUENCE [LARGE SCALE GENOMIC DNA]</scope>
    <source>
        <strain evidence="5">cv. Varoflay</strain>
    </source>
</reference>
<dbReference type="InterPro" id="IPR016024">
    <property type="entry name" value="ARM-type_fold"/>
</dbReference>
<dbReference type="InterPro" id="IPR011989">
    <property type="entry name" value="ARM-like"/>
</dbReference>
<comment type="subcellular location">
    <subcellularLocation>
        <location evidence="1">Nucleus</location>
    </subcellularLocation>
</comment>
<reference evidence="6" key="2">
    <citation type="submission" date="2025-08" db="UniProtKB">
        <authorList>
            <consortium name="RefSeq"/>
        </authorList>
    </citation>
    <scope>IDENTIFICATION</scope>
    <source>
        <tissue evidence="6">Leaf</tissue>
    </source>
</reference>
<dbReference type="Pfam" id="PF25458">
    <property type="entry name" value="INTS4_C"/>
    <property type="match status" value="1"/>
</dbReference>
<dbReference type="Gene3D" id="1.25.10.10">
    <property type="entry name" value="Leucine-rich Repeat Variant"/>
    <property type="match status" value="1"/>
</dbReference>
<name>A0A9R0K1T8_SPIOL</name>
<dbReference type="OrthoDB" id="18190at2759"/>
<keyword evidence="5" id="KW-1185">Reference proteome</keyword>
<keyword evidence="2" id="KW-0539">Nucleus</keyword>
<protein>
    <submittedName>
        <fullName evidence="6">Protein SIEL</fullName>
    </submittedName>
</protein>
<evidence type="ECO:0000256" key="2">
    <source>
        <dbReference type="ARBA" id="ARBA00023242"/>
    </source>
</evidence>
<accession>A0A9R0K1T8</accession>
<dbReference type="GO" id="GO:0005634">
    <property type="term" value="C:nucleus"/>
    <property type="evidence" value="ECO:0007669"/>
    <property type="project" value="UniProtKB-SubCell"/>
</dbReference>
<dbReference type="InterPro" id="IPR057412">
    <property type="entry name" value="INTS4_C"/>
</dbReference>
<dbReference type="RefSeq" id="XP_021855401.1">
    <property type="nucleotide sequence ID" value="XM_021999709.2"/>
</dbReference>
<evidence type="ECO:0000313" key="6">
    <source>
        <dbReference type="RefSeq" id="XP_021855401.1"/>
    </source>
</evidence>
<dbReference type="GeneID" id="110794756"/>
<dbReference type="AlphaFoldDB" id="A0A9R0K1T8"/>
<dbReference type="KEGG" id="soe:110794756"/>
<dbReference type="SUPFAM" id="SSF48371">
    <property type="entry name" value="ARM repeat"/>
    <property type="match status" value="1"/>
</dbReference>
<sequence>MEQQLWRETEEKLTTPTTTVSGGERTSDSLSLQTLSSIHSLIINPSTSHLTISSILKTLTYILSLPHNHRHHHHIFTLLSSLSLHHPTFSASLSAPLTSLATSLLSDPSSSARLAAAALSLLISISAVDSLDEGLLISLCFRPCISVRVWFLNNALKFPIRPNLLLPVMLGFTQDPYPCVRKAALEGLVSVCDSGIVVEDSAIVEGCYARGIKLLLDQHDYVRLAALRVVSEWGCMLAASKKEEEEKRDCSDGVFLQICSMVRDMNVGVRVEAFTALGKFAYVSEDILLQTLYKKVKTVKEKQSLALSCSKSHENHAAVAAGVFIHGVEDEYSEVQRAACISLRVLRDISGGFAVEAVNILSYVLNDDSVVARLEALKTIHHMAMSECVMMQEAHVDMLLGTLVDRSSQIRSRAFDLLGSVKLPSLKVSKITVESLFRSLDIYPKSEAEIFRTLFNIGHNHGEYAVSIIKERYHEIEPSNDEKSGCYSPRIAGLLVLAISASLKHEKHFCQIPSRIFSYAAAYFGRIAYALGDVLDIDSLLAYLSFCGESHFKVQSDIRTRPDVLRAAKGQQEAPMHVLSSMQLVLATVKRLWQLVKCGCTNEVLKALRSCKESLVAIRAGSFAYAGSLAFAFQYIYVVKLLTRVWGHYEVSRNRQLYQTGDLDLLLGKLDKAVLALRYRFVGLNEDVELLIMELLLLNYLLQLSSSHMHCKTWQKLSTMVTSVCHLRNAKSIEFSDFVNHLAELASNGSFSLNSTGDRIQLKKLRNLFMLKDLVLTEGIRHINAELVVLGFDTVSPLRFISGLPVSIPLDVTLYNVTNEHKLWLKIALDDKVTEFVFLDVEEYGGLEKASRQFKFGVPCYRTPKAAAFTLRISMGMECVSEDLHLVRGHGGPKHALTYISPEIEVYFVNMNADHLLIC</sequence>
<evidence type="ECO:0000313" key="5">
    <source>
        <dbReference type="Proteomes" id="UP000813463"/>
    </source>
</evidence>
<feature type="region of interest" description="Disordered" evidence="3">
    <location>
        <begin position="1"/>
        <end position="26"/>
    </location>
</feature>
<proteinExistence type="predicted"/>
<feature type="compositionally biased region" description="Basic and acidic residues" evidence="3">
    <location>
        <begin position="1"/>
        <end position="13"/>
    </location>
</feature>
<gene>
    <name evidence="6" type="primary">LOC110794756</name>
</gene>
<evidence type="ECO:0000256" key="1">
    <source>
        <dbReference type="ARBA" id="ARBA00004123"/>
    </source>
</evidence>